<dbReference type="InterPro" id="IPR001387">
    <property type="entry name" value="Cro/C1-type_HTH"/>
</dbReference>
<dbReference type="PROSITE" id="PS50943">
    <property type="entry name" value="HTH_CROC1"/>
    <property type="match status" value="1"/>
</dbReference>
<evidence type="ECO:0000256" key="1">
    <source>
        <dbReference type="ARBA" id="ARBA00023125"/>
    </source>
</evidence>
<reference evidence="3 4" key="1">
    <citation type="journal article" date="2024" name="Int. J. Mol. Sci.">
        <title>Exploration of Alicyclobacillus spp. Genome in Search of Antibiotic Resistance.</title>
        <authorList>
            <person name="Bucka-Kolendo J."/>
            <person name="Kiousi D.E."/>
            <person name="Dekowska A."/>
            <person name="Mikolajczuk-Szczyrba A."/>
            <person name="Karadedos D.M."/>
            <person name="Michael P."/>
            <person name="Galanis A."/>
            <person name="Sokolowska B."/>
        </authorList>
    </citation>
    <scope>NUCLEOTIDE SEQUENCE [LARGE SCALE GENOMIC DNA]</scope>
    <source>
        <strain evidence="3 4">KKP 3000</strain>
    </source>
</reference>
<keyword evidence="1" id="KW-0238">DNA-binding</keyword>
<dbReference type="PANTHER" id="PTHR46558">
    <property type="entry name" value="TRACRIPTIONAL REGULATORY PROTEIN-RELATED-RELATED"/>
    <property type="match status" value="1"/>
</dbReference>
<gene>
    <name evidence="3" type="ORF">KKP3000_001909</name>
</gene>
<dbReference type="RefSeq" id="WP_275474279.1">
    <property type="nucleotide sequence ID" value="NZ_CP162940.1"/>
</dbReference>
<keyword evidence="4" id="KW-1185">Reference proteome</keyword>
<dbReference type="CDD" id="cd00093">
    <property type="entry name" value="HTH_XRE"/>
    <property type="match status" value="1"/>
</dbReference>
<dbReference type="PANTHER" id="PTHR46558:SF11">
    <property type="entry name" value="HTH-TYPE TRANSCRIPTIONAL REGULATOR XRE"/>
    <property type="match status" value="1"/>
</dbReference>
<evidence type="ECO:0000313" key="3">
    <source>
        <dbReference type="EMBL" id="MFB5192700.1"/>
    </source>
</evidence>
<dbReference type="SUPFAM" id="SSF47413">
    <property type="entry name" value="lambda repressor-like DNA-binding domains"/>
    <property type="match status" value="1"/>
</dbReference>
<accession>A0ABV5AKY9</accession>
<evidence type="ECO:0000313" key="4">
    <source>
        <dbReference type="Proteomes" id="UP001579974"/>
    </source>
</evidence>
<evidence type="ECO:0000259" key="2">
    <source>
        <dbReference type="PROSITE" id="PS50943"/>
    </source>
</evidence>
<protein>
    <submittedName>
        <fullName evidence="3">Helix-turn-helix transcriptional regulator</fullName>
    </submittedName>
</protein>
<dbReference type="SMART" id="SM00530">
    <property type="entry name" value="HTH_XRE"/>
    <property type="match status" value="1"/>
</dbReference>
<comment type="caution">
    <text evidence="3">The sequence shown here is derived from an EMBL/GenBank/DDBJ whole genome shotgun (WGS) entry which is preliminary data.</text>
</comment>
<dbReference type="EMBL" id="JBDXSU010000026">
    <property type="protein sequence ID" value="MFB5192700.1"/>
    <property type="molecule type" value="Genomic_DNA"/>
</dbReference>
<name>A0ABV5AKY9_9BACL</name>
<dbReference type="Pfam" id="PF01381">
    <property type="entry name" value="HTH_3"/>
    <property type="match status" value="1"/>
</dbReference>
<organism evidence="3 4">
    <name type="scientific">Alicyclobacillus fastidiosus</name>
    <dbReference type="NCBI Taxonomy" id="392011"/>
    <lineage>
        <taxon>Bacteria</taxon>
        <taxon>Bacillati</taxon>
        <taxon>Bacillota</taxon>
        <taxon>Bacilli</taxon>
        <taxon>Bacillales</taxon>
        <taxon>Alicyclobacillaceae</taxon>
        <taxon>Alicyclobacillus</taxon>
    </lineage>
</organism>
<sequence>METLGARLKRARERANKTQGEACKALGISIGTLSGYERDYRKPDADTLAKLAATYDVSIDYLVTGKESGNEDSRSSEQQEFLEWVEDNLEEAFFYDFHKSPEEQKKQFLETMRALWEVEKKRGNIKPRE</sequence>
<feature type="domain" description="HTH cro/C1-type" evidence="2">
    <location>
        <begin position="8"/>
        <end position="62"/>
    </location>
</feature>
<dbReference type="Gene3D" id="1.10.260.40">
    <property type="entry name" value="lambda repressor-like DNA-binding domains"/>
    <property type="match status" value="1"/>
</dbReference>
<proteinExistence type="predicted"/>
<dbReference type="InterPro" id="IPR010982">
    <property type="entry name" value="Lambda_DNA-bd_dom_sf"/>
</dbReference>
<dbReference type="Proteomes" id="UP001579974">
    <property type="component" value="Unassembled WGS sequence"/>
</dbReference>